<evidence type="ECO:0000313" key="2">
    <source>
        <dbReference type="Proteomes" id="UP000025047"/>
    </source>
</evidence>
<keyword evidence="2" id="KW-1185">Reference proteome</keyword>
<dbReference type="Proteomes" id="UP000025047">
    <property type="component" value="Unassembled WGS sequence"/>
</dbReference>
<protein>
    <submittedName>
        <fullName evidence="1">Uncharacterized protein</fullName>
    </submittedName>
</protein>
<dbReference type="HOGENOM" id="CLU_3201690_0_0_5"/>
<organism evidence="1 2">
    <name type="scientific">Limimaricola hongkongensis DSM 17492</name>
    <dbReference type="NCBI Taxonomy" id="1122180"/>
    <lineage>
        <taxon>Bacteria</taxon>
        <taxon>Pseudomonadati</taxon>
        <taxon>Pseudomonadota</taxon>
        <taxon>Alphaproteobacteria</taxon>
        <taxon>Rhodobacterales</taxon>
        <taxon>Paracoccaceae</taxon>
        <taxon>Limimaricola</taxon>
    </lineage>
</organism>
<accession>A0A017HE19</accession>
<comment type="caution">
    <text evidence="1">The sequence shown here is derived from an EMBL/GenBank/DDBJ whole genome shotgun (WGS) entry which is preliminary data.</text>
</comment>
<dbReference type="STRING" id="1122180.Lokhon_01572"/>
<sequence>MGLQAPVRSFRDDVRERATTVHPELPSFLCHNCAAPPPIPISVAL</sequence>
<proteinExistence type="predicted"/>
<evidence type="ECO:0000313" key="1">
    <source>
        <dbReference type="EMBL" id="EYD72767.1"/>
    </source>
</evidence>
<name>A0A017HE19_9RHOB</name>
<dbReference type="EMBL" id="APGJ01000004">
    <property type="protein sequence ID" value="EYD72767.1"/>
    <property type="molecule type" value="Genomic_DNA"/>
</dbReference>
<reference evidence="1 2" key="1">
    <citation type="submission" date="2013-03" db="EMBL/GenBank/DDBJ databases">
        <authorList>
            <person name="Fiebig A."/>
            <person name="Goeker M."/>
            <person name="Klenk H.-P.P."/>
        </authorList>
    </citation>
    <scope>NUCLEOTIDE SEQUENCE [LARGE SCALE GENOMIC DNA]</scope>
    <source>
        <strain evidence="1 2">DSM 17492</strain>
    </source>
</reference>
<gene>
    <name evidence="1" type="ORF">Lokhon_01572</name>
</gene>
<dbReference type="AlphaFoldDB" id="A0A017HE19"/>